<dbReference type="Proteomes" id="UP000007800">
    <property type="component" value="Unassembled WGS sequence"/>
</dbReference>
<feature type="non-terminal residue" evidence="1">
    <location>
        <position position="56"/>
    </location>
</feature>
<dbReference type="AlphaFoldDB" id="C5LF24"/>
<proteinExistence type="predicted"/>
<keyword evidence="2" id="KW-1185">Reference proteome</keyword>
<evidence type="ECO:0000313" key="2">
    <source>
        <dbReference type="Proteomes" id="UP000007800"/>
    </source>
</evidence>
<reference evidence="1 2" key="1">
    <citation type="submission" date="2008-07" db="EMBL/GenBank/DDBJ databases">
        <authorList>
            <person name="El-Sayed N."/>
            <person name="Caler E."/>
            <person name="Inman J."/>
            <person name="Amedeo P."/>
            <person name="Hass B."/>
            <person name="Wortman J."/>
        </authorList>
    </citation>
    <scope>NUCLEOTIDE SEQUENCE [LARGE SCALE GENOMIC DNA]</scope>
    <source>
        <strain evidence="2">ATCC 50983 / TXsc</strain>
    </source>
</reference>
<evidence type="ECO:0000313" key="1">
    <source>
        <dbReference type="EMBL" id="EER04662.1"/>
    </source>
</evidence>
<dbReference type="InParanoid" id="C5LF24"/>
<dbReference type="EMBL" id="GG681406">
    <property type="protein sequence ID" value="EER04662.1"/>
    <property type="molecule type" value="Genomic_DNA"/>
</dbReference>
<name>C5LF24_PERM5</name>
<protein>
    <submittedName>
        <fullName evidence="1">Uncharacterized protein</fullName>
    </submittedName>
</protein>
<organism evidence="2">
    <name type="scientific">Perkinsus marinus (strain ATCC 50983 / TXsc)</name>
    <dbReference type="NCBI Taxonomy" id="423536"/>
    <lineage>
        <taxon>Eukaryota</taxon>
        <taxon>Sar</taxon>
        <taxon>Alveolata</taxon>
        <taxon>Perkinsozoa</taxon>
        <taxon>Perkinsea</taxon>
        <taxon>Perkinsida</taxon>
        <taxon>Perkinsidae</taxon>
        <taxon>Perkinsus</taxon>
    </lineage>
</organism>
<accession>C5LF24</accession>
<dbReference type="RefSeq" id="XP_002772846.1">
    <property type="nucleotide sequence ID" value="XM_002772800.1"/>
</dbReference>
<sequence length="56" mass="6295">MGDIAQLEGFRKAFVDISKKFGFSFPEEKQALLTPTSGSYRIRHLGSYWGIEDGVL</sequence>
<dbReference type="GeneID" id="9037794"/>
<gene>
    <name evidence="1" type="ORF">Pmar_PMAR013362</name>
</gene>